<keyword evidence="2" id="KW-1185">Reference proteome</keyword>
<name>A0AAP0NWH3_9MAGN</name>
<evidence type="ECO:0000313" key="2">
    <source>
        <dbReference type="Proteomes" id="UP001420932"/>
    </source>
</evidence>
<reference evidence="1 2" key="1">
    <citation type="submission" date="2024-01" db="EMBL/GenBank/DDBJ databases">
        <title>Genome assemblies of Stephania.</title>
        <authorList>
            <person name="Yang L."/>
        </authorList>
    </citation>
    <scope>NUCLEOTIDE SEQUENCE [LARGE SCALE GENOMIC DNA]</scope>
    <source>
        <strain evidence="1">YNDBR</strain>
        <tissue evidence="1">Leaf</tissue>
    </source>
</reference>
<dbReference type="Proteomes" id="UP001420932">
    <property type="component" value="Unassembled WGS sequence"/>
</dbReference>
<protein>
    <submittedName>
        <fullName evidence="1">Uncharacterized protein</fullName>
    </submittedName>
</protein>
<dbReference type="AlphaFoldDB" id="A0AAP0NWH3"/>
<evidence type="ECO:0000313" key="1">
    <source>
        <dbReference type="EMBL" id="KAK9121613.1"/>
    </source>
</evidence>
<accession>A0AAP0NWH3</accession>
<dbReference type="EMBL" id="JBBNAF010000008">
    <property type="protein sequence ID" value="KAK9121613.1"/>
    <property type="molecule type" value="Genomic_DNA"/>
</dbReference>
<comment type="caution">
    <text evidence="1">The sequence shown here is derived from an EMBL/GenBank/DDBJ whole genome shotgun (WGS) entry which is preliminary data.</text>
</comment>
<gene>
    <name evidence="1" type="ORF">Syun_019230</name>
</gene>
<proteinExistence type="predicted"/>
<sequence length="106" mass="11708">MRKTSMGLPAALSAAGSGFIPANVLKSQVMGKNEKCLMTYVGLPIGNKWQNVDPTKIRGRSKKSPYRFHEIGIFNFQDLGNHLVVQMDPMTHTKHVQSIPKGLVES</sequence>
<organism evidence="1 2">
    <name type="scientific">Stephania yunnanensis</name>
    <dbReference type="NCBI Taxonomy" id="152371"/>
    <lineage>
        <taxon>Eukaryota</taxon>
        <taxon>Viridiplantae</taxon>
        <taxon>Streptophyta</taxon>
        <taxon>Embryophyta</taxon>
        <taxon>Tracheophyta</taxon>
        <taxon>Spermatophyta</taxon>
        <taxon>Magnoliopsida</taxon>
        <taxon>Ranunculales</taxon>
        <taxon>Menispermaceae</taxon>
        <taxon>Menispermoideae</taxon>
        <taxon>Cissampelideae</taxon>
        <taxon>Stephania</taxon>
    </lineage>
</organism>